<reference evidence="3 4" key="1">
    <citation type="submission" date="2023-06" db="EMBL/GenBank/DDBJ databases">
        <title>Novel species in genus Planococcus.</title>
        <authorList>
            <person name="Ning S."/>
        </authorList>
    </citation>
    <scope>NUCLEOTIDE SEQUENCE [LARGE SCALE GENOMIC DNA]</scope>
    <source>
        <strain evidence="3 4">N064</strain>
    </source>
</reference>
<sequence>MTVKSAILRKLTIPTALSFVLAASVIASPVSAATSFSDVSERYEQSVNYLVNQDITNGISKTKFGIDQNIKRGDAAIILAHALGLTEKDAPASGFKDVPTRGVVAINALKDAGIVNGKSAKSFGFNDLMKRGEMALMLTKTTAYDLEKKQSTLSFTDVNSRYAEAVGMLVESKIATGKSIDKFGTDDLLKRGEYALFMYKIEQTEDELLIMPYKAADYQGLWETKRANPQDAYLSVNLTNVKGNTATVQVDSMSSGAMYIGSVEGEAKFVGNKARIYYVEDGFGGSGVVTITLLDDAIAVTVVKSNEIGYLFEGKYKTYKQ</sequence>
<evidence type="ECO:0000259" key="2">
    <source>
        <dbReference type="PROSITE" id="PS51272"/>
    </source>
</evidence>
<feature type="chain" id="PRO_5045055095" evidence="1">
    <location>
        <begin position="33"/>
        <end position="321"/>
    </location>
</feature>
<organism evidence="3 4">
    <name type="scientific">Planococcus liqunii</name>
    <dbReference type="NCBI Taxonomy" id="3058394"/>
    <lineage>
        <taxon>Bacteria</taxon>
        <taxon>Bacillati</taxon>
        <taxon>Bacillota</taxon>
        <taxon>Bacilli</taxon>
        <taxon>Bacillales</taxon>
        <taxon>Caryophanaceae</taxon>
        <taxon>Planococcus</taxon>
    </lineage>
</organism>
<feature type="domain" description="SLH" evidence="2">
    <location>
        <begin position="149"/>
        <end position="212"/>
    </location>
</feature>
<keyword evidence="1" id="KW-0732">Signal</keyword>
<dbReference type="InterPro" id="IPR001119">
    <property type="entry name" value="SLH_dom"/>
</dbReference>
<feature type="domain" description="SLH" evidence="2">
    <location>
        <begin position="30"/>
        <end position="93"/>
    </location>
</feature>
<proteinExistence type="predicted"/>
<comment type="caution">
    <text evidence="3">The sequence shown here is derived from an EMBL/GenBank/DDBJ whole genome shotgun (WGS) entry which is preliminary data.</text>
</comment>
<keyword evidence="4" id="KW-1185">Reference proteome</keyword>
<dbReference type="PANTHER" id="PTHR43308:SF5">
    <property type="entry name" value="S-LAYER PROTEIN _ PEPTIDOGLYCAN ENDO-BETA-N-ACETYLGLUCOSAMINIDASE"/>
    <property type="match status" value="1"/>
</dbReference>
<dbReference type="PROSITE" id="PS51272">
    <property type="entry name" value="SLH"/>
    <property type="match status" value="2"/>
</dbReference>
<gene>
    <name evidence="3" type="ORF">QWY15_03830</name>
</gene>
<dbReference type="Proteomes" id="UP001172054">
    <property type="component" value="Unassembled WGS sequence"/>
</dbReference>
<dbReference type="InterPro" id="IPR051465">
    <property type="entry name" value="Cell_Envelope_Struct_Comp"/>
</dbReference>
<dbReference type="PANTHER" id="PTHR43308">
    <property type="entry name" value="OUTER MEMBRANE PROTEIN ALPHA-RELATED"/>
    <property type="match status" value="1"/>
</dbReference>
<feature type="signal peptide" evidence="1">
    <location>
        <begin position="1"/>
        <end position="32"/>
    </location>
</feature>
<dbReference type="Pfam" id="PF00395">
    <property type="entry name" value="SLH"/>
    <property type="match status" value="3"/>
</dbReference>
<protein>
    <submittedName>
        <fullName evidence="3">S-layer homology domain-containing protein</fullName>
    </submittedName>
</protein>
<evidence type="ECO:0000256" key="1">
    <source>
        <dbReference type="SAM" id="SignalP"/>
    </source>
</evidence>
<accession>A0ABT8MNE2</accession>
<evidence type="ECO:0000313" key="3">
    <source>
        <dbReference type="EMBL" id="MDN7226417.1"/>
    </source>
</evidence>
<dbReference type="EMBL" id="JAUJWW010000001">
    <property type="protein sequence ID" value="MDN7226417.1"/>
    <property type="molecule type" value="Genomic_DNA"/>
</dbReference>
<dbReference type="RefSeq" id="WP_301725465.1">
    <property type="nucleotide sequence ID" value="NZ_JAUJWW010000001.1"/>
</dbReference>
<name>A0ABT8MNE2_9BACL</name>
<evidence type="ECO:0000313" key="4">
    <source>
        <dbReference type="Proteomes" id="UP001172054"/>
    </source>
</evidence>